<gene>
    <name evidence="2" type="ORF">H6P81_017964</name>
</gene>
<dbReference type="InterPro" id="IPR003676">
    <property type="entry name" value="SAUR_fam"/>
</dbReference>
<dbReference type="Pfam" id="PF02519">
    <property type="entry name" value="Auxin_inducible"/>
    <property type="match status" value="1"/>
</dbReference>
<dbReference type="EMBL" id="JAINDJ010000007">
    <property type="protein sequence ID" value="KAG9442110.1"/>
    <property type="molecule type" value="Genomic_DNA"/>
</dbReference>
<keyword evidence="3" id="KW-1185">Reference proteome</keyword>
<dbReference type="GO" id="GO:0009733">
    <property type="term" value="P:response to auxin"/>
    <property type="evidence" value="ECO:0007669"/>
    <property type="project" value="InterPro"/>
</dbReference>
<comment type="similarity">
    <text evidence="1">Belongs to the ARG7 family.</text>
</comment>
<dbReference type="AlphaFoldDB" id="A0AAV7DZM6"/>
<organism evidence="2 3">
    <name type="scientific">Aristolochia fimbriata</name>
    <name type="common">White veined hardy Dutchman's pipe vine</name>
    <dbReference type="NCBI Taxonomy" id="158543"/>
    <lineage>
        <taxon>Eukaryota</taxon>
        <taxon>Viridiplantae</taxon>
        <taxon>Streptophyta</taxon>
        <taxon>Embryophyta</taxon>
        <taxon>Tracheophyta</taxon>
        <taxon>Spermatophyta</taxon>
        <taxon>Magnoliopsida</taxon>
        <taxon>Magnoliidae</taxon>
        <taxon>Piperales</taxon>
        <taxon>Aristolochiaceae</taxon>
        <taxon>Aristolochia</taxon>
    </lineage>
</organism>
<evidence type="ECO:0008006" key="4">
    <source>
        <dbReference type="Google" id="ProtNLM"/>
    </source>
</evidence>
<protein>
    <recommendedName>
        <fullName evidence="4">Small auxin up regulated protein</fullName>
    </recommendedName>
</protein>
<sequence>MINPKKLVGLVLRRNELSVMGKRRTKTHGRDEIIPDANKGYFVVYSNDGGRFGVPLEFLGSPLCKRLLRMSEDEFELYSNSPVVVRCEAGFIDNILSLF</sequence>
<reference evidence="2 3" key="1">
    <citation type="submission" date="2021-07" db="EMBL/GenBank/DDBJ databases">
        <title>The Aristolochia fimbriata genome: insights into angiosperm evolution, floral development and chemical biosynthesis.</title>
        <authorList>
            <person name="Jiao Y."/>
        </authorList>
    </citation>
    <scope>NUCLEOTIDE SEQUENCE [LARGE SCALE GENOMIC DNA]</scope>
    <source>
        <strain evidence="2">IBCAS-2021</strain>
        <tissue evidence="2">Leaf</tissue>
    </source>
</reference>
<comment type="caution">
    <text evidence="2">The sequence shown here is derived from an EMBL/GenBank/DDBJ whole genome shotgun (WGS) entry which is preliminary data.</text>
</comment>
<evidence type="ECO:0000313" key="3">
    <source>
        <dbReference type="Proteomes" id="UP000825729"/>
    </source>
</evidence>
<evidence type="ECO:0000256" key="1">
    <source>
        <dbReference type="ARBA" id="ARBA00006974"/>
    </source>
</evidence>
<proteinExistence type="inferred from homology"/>
<accession>A0AAV7DZM6</accession>
<dbReference type="Proteomes" id="UP000825729">
    <property type="component" value="Unassembled WGS sequence"/>
</dbReference>
<dbReference type="PANTHER" id="PTHR31175">
    <property type="entry name" value="AUXIN-RESPONSIVE FAMILY PROTEIN"/>
    <property type="match status" value="1"/>
</dbReference>
<evidence type="ECO:0000313" key="2">
    <source>
        <dbReference type="EMBL" id="KAG9442110.1"/>
    </source>
</evidence>
<name>A0AAV7DZM6_ARIFI</name>